<dbReference type="OrthoDB" id="9807187at2"/>
<keyword evidence="9" id="KW-1185">Reference proteome</keyword>
<evidence type="ECO:0000256" key="5">
    <source>
        <dbReference type="ARBA" id="ARBA00022989"/>
    </source>
</evidence>
<dbReference type="EMBL" id="CYSF01000006">
    <property type="protein sequence ID" value="CUH84124.1"/>
    <property type="molecule type" value="Genomic_DNA"/>
</dbReference>
<dbReference type="Pfam" id="PF01899">
    <property type="entry name" value="MNHE"/>
    <property type="match status" value="1"/>
</dbReference>
<evidence type="ECO:0000256" key="3">
    <source>
        <dbReference type="ARBA" id="ARBA00022475"/>
    </source>
</evidence>
<dbReference type="InterPro" id="IPR002758">
    <property type="entry name" value="Cation_antiport_E"/>
</dbReference>
<comment type="subcellular location">
    <subcellularLocation>
        <location evidence="1">Cell membrane</location>
        <topology evidence="1">Multi-pass membrane protein</topology>
    </subcellularLocation>
</comment>
<dbReference type="RefSeq" id="WP_058318210.1">
    <property type="nucleotide sequence ID" value="NZ_CYSF01000006.1"/>
</dbReference>
<evidence type="ECO:0000313" key="9">
    <source>
        <dbReference type="Proteomes" id="UP000051681"/>
    </source>
</evidence>
<comment type="similarity">
    <text evidence="2">Belongs to the CPA3 antiporters (TC 2.A.63) subunit E family.</text>
</comment>
<gene>
    <name evidence="8" type="primary">mrpE</name>
    <name evidence="8" type="ORF">TM5383_01329</name>
</gene>
<proteinExistence type="inferred from homology"/>
<evidence type="ECO:0000256" key="1">
    <source>
        <dbReference type="ARBA" id="ARBA00004651"/>
    </source>
</evidence>
<accession>A0A0P1GP30</accession>
<dbReference type="PIRSF" id="PIRSF019239">
    <property type="entry name" value="MrpE"/>
    <property type="match status" value="1"/>
</dbReference>
<dbReference type="PANTHER" id="PTHR34584:SF1">
    <property type="entry name" value="NA(+)_H(+) ANTIPORTER SUBUNIT E1"/>
    <property type="match status" value="1"/>
</dbReference>
<dbReference type="GO" id="GO:0008324">
    <property type="term" value="F:monoatomic cation transmembrane transporter activity"/>
    <property type="evidence" value="ECO:0007669"/>
    <property type="project" value="InterPro"/>
</dbReference>
<sequence>MNTLVANIFLTLIWVLFFGGFTWLTALSGLAVGYAILWLLQPLKGAPSSYFRRVWYWARLIVMFHYELLVSSLQVLWDIFTPTHLSNPAIIEMPLDVKTDAGILLTTNLISLTPGTLSIDVSEDRKTLILHVMFADDPDAVRQQLKQGMERWVIDAVEGDMT</sequence>
<evidence type="ECO:0000313" key="8">
    <source>
        <dbReference type="EMBL" id="CUH84124.1"/>
    </source>
</evidence>
<dbReference type="STRING" id="340021.TM5383_01329"/>
<evidence type="ECO:0000256" key="7">
    <source>
        <dbReference type="SAM" id="Phobius"/>
    </source>
</evidence>
<dbReference type="Proteomes" id="UP000051681">
    <property type="component" value="Unassembled WGS sequence"/>
</dbReference>
<feature type="transmembrane region" description="Helical" evidence="7">
    <location>
        <begin position="60"/>
        <end position="80"/>
    </location>
</feature>
<keyword evidence="6 7" id="KW-0472">Membrane</keyword>
<evidence type="ECO:0000256" key="6">
    <source>
        <dbReference type="ARBA" id="ARBA00023136"/>
    </source>
</evidence>
<dbReference type="PANTHER" id="PTHR34584">
    <property type="entry name" value="NA(+)/H(+) ANTIPORTER SUBUNIT E1"/>
    <property type="match status" value="1"/>
</dbReference>
<evidence type="ECO:0000256" key="4">
    <source>
        <dbReference type="ARBA" id="ARBA00022692"/>
    </source>
</evidence>
<name>A0A0P1GP30_9RHOB</name>
<organism evidence="8 9">
    <name type="scientific">Thalassovita mediterranea</name>
    <dbReference type="NCBI Taxonomy" id="340021"/>
    <lineage>
        <taxon>Bacteria</taxon>
        <taxon>Pseudomonadati</taxon>
        <taxon>Pseudomonadota</taxon>
        <taxon>Alphaproteobacteria</taxon>
        <taxon>Rhodobacterales</taxon>
        <taxon>Roseobacteraceae</taxon>
        <taxon>Thalassovita</taxon>
    </lineage>
</organism>
<dbReference type="GO" id="GO:0005886">
    <property type="term" value="C:plasma membrane"/>
    <property type="evidence" value="ECO:0007669"/>
    <property type="project" value="UniProtKB-SubCell"/>
</dbReference>
<evidence type="ECO:0000256" key="2">
    <source>
        <dbReference type="ARBA" id="ARBA00006228"/>
    </source>
</evidence>
<keyword evidence="4 7" id="KW-0812">Transmembrane</keyword>
<feature type="transmembrane region" description="Helical" evidence="7">
    <location>
        <begin position="12"/>
        <end position="40"/>
    </location>
</feature>
<reference evidence="8 9" key="1">
    <citation type="submission" date="2015-09" db="EMBL/GenBank/DDBJ databases">
        <authorList>
            <consortium name="Swine Surveillance"/>
        </authorList>
    </citation>
    <scope>NUCLEOTIDE SEQUENCE [LARGE SCALE GENOMIC DNA]</scope>
    <source>
        <strain evidence="8 9">CECT 8383</strain>
    </source>
</reference>
<keyword evidence="3" id="KW-1003">Cell membrane</keyword>
<keyword evidence="5 7" id="KW-1133">Transmembrane helix</keyword>
<dbReference type="AlphaFoldDB" id="A0A0P1GP30"/>
<protein>
    <submittedName>
        <fullName evidence="8">Multiple resistance and pH homeostasis protein E</fullName>
    </submittedName>
</protein>